<dbReference type="Proteomes" id="UP000694308">
    <property type="component" value="Unassembled WGS sequence"/>
</dbReference>
<dbReference type="GO" id="GO:0006508">
    <property type="term" value="P:proteolysis"/>
    <property type="evidence" value="ECO:0007669"/>
    <property type="project" value="UniProtKB-KW"/>
</dbReference>
<dbReference type="RefSeq" id="WP_218320709.1">
    <property type="nucleotide sequence ID" value="NZ_JAEEGC010000052.1"/>
</dbReference>
<proteinExistence type="predicted"/>
<evidence type="ECO:0000259" key="7">
    <source>
        <dbReference type="PROSITE" id="PS51935"/>
    </source>
</evidence>
<gene>
    <name evidence="8" type="ORF">I6U48_12030</name>
</gene>
<organism evidence="8 9">
    <name type="scientific">Clostridium thailandense</name>
    <dbReference type="NCBI Taxonomy" id="2794346"/>
    <lineage>
        <taxon>Bacteria</taxon>
        <taxon>Bacillati</taxon>
        <taxon>Bacillota</taxon>
        <taxon>Clostridia</taxon>
        <taxon>Eubacteriales</taxon>
        <taxon>Clostridiaceae</taxon>
        <taxon>Clostridium</taxon>
    </lineage>
</organism>
<dbReference type="Pfam" id="PF24568">
    <property type="entry name" value="CC_PcsB"/>
    <property type="match status" value="1"/>
</dbReference>
<keyword evidence="3" id="KW-0378">Hydrolase</keyword>
<feature type="chain" id="PRO_5037533219" evidence="6">
    <location>
        <begin position="25"/>
        <end position="343"/>
    </location>
</feature>
<evidence type="ECO:0000256" key="5">
    <source>
        <dbReference type="SAM" id="Coils"/>
    </source>
</evidence>
<dbReference type="InterPro" id="IPR051202">
    <property type="entry name" value="Peptidase_C40"/>
</dbReference>
<name>A0A949TXZ2_9CLOT</name>
<accession>A0A949TXZ2</accession>
<dbReference type="AlphaFoldDB" id="A0A949TXZ2"/>
<evidence type="ECO:0000313" key="9">
    <source>
        <dbReference type="Proteomes" id="UP000694308"/>
    </source>
</evidence>
<dbReference type="InterPro" id="IPR057309">
    <property type="entry name" value="PcsB_CC"/>
</dbReference>
<evidence type="ECO:0000256" key="6">
    <source>
        <dbReference type="SAM" id="SignalP"/>
    </source>
</evidence>
<dbReference type="PANTHER" id="PTHR47053">
    <property type="entry name" value="MUREIN DD-ENDOPEPTIDASE MEPH-RELATED"/>
    <property type="match status" value="1"/>
</dbReference>
<keyword evidence="9" id="KW-1185">Reference proteome</keyword>
<dbReference type="PROSITE" id="PS51935">
    <property type="entry name" value="NLPC_P60"/>
    <property type="match status" value="1"/>
</dbReference>
<evidence type="ECO:0000256" key="1">
    <source>
        <dbReference type="ARBA" id="ARBA00022670"/>
    </source>
</evidence>
<dbReference type="Pfam" id="PF00877">
    <property type="entry name" value="NLPC_P60"/>
    <property type="match status" value="1"/>
</dbReference>
<dbReference type="GO" id="GO:0008234">
    <property type="term" value="F:cysteine-type peptidase activity"/>
    <property type="evidence" value="ECO:0007669"/>
    <property type="project" value="UniProtKB-KW"/>
</dbReference>
<feature type="signal peptide" evidence="6">
    <location>
        <begin position="1"/>
        <end position="24"/>
    </location>
</feature>
<evidence type="ECO:0000256" key="4">
    <source>
        <dbReference type="ARBA" id="ARBA00022807"/>
    </source>
</evidence>
<evidence type="ECO:0000256" key="2">
    <source>
        <dbReference type="ARBA" id="ARBA00022729"/>
    </source>
</evidence>
<evidence type="ECO:0000256" key="3">
    <source>
        <dbReference type="ARBA" id="ARBA00022801"/>
    </source>
</evidence>
<dbReference type="InterPro" id="IPR000064">
    <property type="entry name" value="NLP_P60_dom"/>
</dbReference>
<reference evidence="8" key="1">
    <citation type="submission" date="2020-12" db="EMBL/GenBank/DDBJ databases">
        <title>Clostridium thailandense sp. nov., a novel acetogenic bacterium isolated from peat land soil in Thailand.</title>
        <authorList>
            <person name="Chaikitkaew S."/>
            <person name="Birkeland N.K."/>
        </authorList>
    </citation>
    <scope>NUCLEOTIDE SEQUENCE</scope>
    <source>
        <strain evidence="8">PL3</strain>
    </source>
</reference>
<sequence>MNTLFKKLSFALITSALITNTVYAEPSLDNPSNVNQSNIESIQINIEKLDSSIETVMKKIDDNNKQILDTENGINDTEKELKNVENNLDKEKGLFGNRVRSMYINGLEGYLNVLFESKNMDELLSNSDKVRRVITLDNNIIDKYKSKKDEISDKKDYLVNKSKTLASLREDNEKELALLNKNKEDQKLLLLQAAGYGSSDDPAAIADALKYIANIKTNYSTGNTSLTADNLIAYASTFLGTPYVWGGTSPAPGFDCSGFTQYVYNHFGVHIGRTTYDQITDGTEVPIGNLKPGDLIFFGTKIDPHHVGIYIGFGAYMHAPHTGDFIKISPLNRSDYLTARRVM</sequence>
<protein>
    <submittedName>
        <fullName evidence="8">C40 family peptidase</fullName>
    </submittedName>
</protein>
<feature type="coiled-coil region" evidence="5">
    <location>
        <begin position="67"/>
        <end position="94"/>
    </location>
</feature>
<keyword evidence="5" id="KW-0175">Coiled coil</keyword>
<evidence type="ECO:0000313" key="8">
    <source>
        <dbReference type="EMBL" id="MBV7273640.1"/>
    </source>
</evidence>
<keyword evidence="4" id="KW-0788">Thiol protease</keyword>
<keyword evidence="1" id="KW-0645">Protease</keyword>
<comment type="caution">
    <text evidence="8">The sequence shown here is derived from an EMBL/GenBank/DDBJ whole genome shotgun (WGS) entry which is preliminary data.</text>
</comment>
<keyword evidence="2 6" id="KW-0732">Signal</keyword>
<dbReference type="EMBL" id="JAEEGC010000052">
    <property type="protein sequence ID" value="MBV7273640.1"/>
    <property type="molecule type" value="Genomic_DNA"/>
</dbReference>
<dbReference type="PANTHER" id="PTHR47053:SF3">
    <property type="entry name" value="GAMMA-D-GLUTAMYL-L-LYSINE DIPEPTIDYL-PEPTIDASE"/>
    <property type="match status" value="1"/>
</dbReference>
<feature type="domain" description="NlpC/P60" evidence="7">
    <location>
        <begin position="225"/>
        <end position="343"/>
    </location>
</feature>